<evidence type="ECO:0000313" key="9">
    <source>
        <dbReference type="EMBL" id="CDP33808.1"/>
    </source>
</evidence>
<feature type="compositionally biased region" description="Basic and acidic residues" evidence="5">
    <location>
        <begin position="187"/>
        <end position="223"/>
    </location>
</feature>
<keyword evidence="2 4" id="KW-0863">Zinc-finger</keyword>
<keyword evidence="6" id="KW-0812">Transmembrane</keyword>
<dbReference type="PhylomeDB" id="A0A060SYM0"/>
<reference evidence="9" key="1">
    <citation type="submission" date="2014-02" db="EMBL/GenBank/DDBJ databases">
        <authorList>
            <person name="Genoscope - CEA"/>
        </authorList>
    </citation>
    <scope>NUCLEOTIDE SEQUENCE</scope>
    <source>
        <strain evidence="9">LS3</strain>
    </source>
</reference>
<evidence type="ECO:0000259" key="8">
    <source>
        <dbReference type="PROSITE" id="PS50089"/>
    </source>
</evidence>
<gene>
    <name evidence="9" type="ORF">GNLVRS02_ARAD1A17996g</name>
</gene>
<dbReference type="SUPFAM" id="SSF57850">
    <property type="entry name" value="RING/U-box"/>
    <property type="match status" value="1"/>
</dbReference>
<evidence type="ECO:0000256" key="5">
    <source>
        <dbReference type="SAM" id="MobiDB-lite"/>
    </source>
</evidence>
<feature type="compositionally biased region" description="Acidic residues" evidence="5">
    <location>
        <begin position="262"/>
        <end position="272"/>
    </location>
</feature>
<evidence type="ECO:0000256" key="2">
    <source>
        <dbReference type="ARBA" id="ARBA00022771"/>
    </source>
</evidence>
<dbReference type="PANTHER" id="PTHR14155:SF627">
    <property type="entry name" value="OS06G0192800 PROTEIN"/>
    <property type="match status" value="1"/>
</dbReference>
<dbReference type="SMART" id="SM00744">
    <property type="entry name" value="RINGv"/>
    <property type="match status" value="1"/>
</dbReference>
<sequence length="488" mass="54172">MKTMTRMLMTLICLLLVNFLSGALGAPTWVKRQEASPTSSSLPSPSNTGSSDNGNNGGSGQTPFLFFIALGLGIVFTNLWVILGLRYCCRQRRQREALENAIRNGEVDETTLNHHAEEMAMYLSPMYGPALPSYRLRFDRRLVDKTYLDTIAPVQKYHEWTLSKGGGKGGISRSAAAAVAECRIESAKNNDDHSDDEHHEHHEHHDLNFDHADNGILNDDHSANHISSNVNDNINPNGANEDNDNGNDNNANGNGNENVHEYDDDNNGDDTGNECSDRRDSACSDYSESSDRGEIHIYESPDNDENDHDGVGEKQKEKHLHITEVTPIDINDSGDMCSICLEEIDPDDDVRGLPCSHVFHAPCVTRWLTTRKGSCPLCKKDLCPRPVMPPRARRDTRQGQGRHHIDDGHAANEPQTGQGQETQTAEAQSTAHTTETTQNENNDTEAQQNQQARPSGLIPRCRHAIVRWWLADPGSRVPYSNPALVYPR</sequence>
<evidence type="ECO:0000256" key="4">
    <source>
        <dbReference type="PROSITE-ProRule" id="PRU00175"/>
    </source>
</evidence>
<feature type="compositionally biased region" description="Basic and acidic residues" evidence="5">
    <location>
        <begin position="308"/>
        <end position="318"/>
    </location>
</feature>
<evidence type="ECO:0000256" key="1">
    <source>
        <dbReference type="ARBA" id="ARBA00022723"/>
    </source>
</evidence>
<feature type="region of interest" description="Disordered" evidence="5">
    <location>
        <begin position="187"/>
        <end position="318"/>
    </location>
</feature>
<keyword evidence="3" id="KW-0862">Zinc</keyword>
<feature type="region of interest" description="Disordered" evidence="5">
    <location>
        <begin position="34"/>
        <end position="55"/>
    </location>
</feature>
<feature type="signal peptide" evidence="7">
    <location>
        <begin position="1"/>
        <end position="25"/>
    </location>
</feature>
<evidence type="ECO:0000256" key="6">
    <source>
        <dbReference type="SAM" id="Phobius"/>
    </source>
</evidence>
<reference evidence="9" key="2">
    <citation type="submission" date="2014-06" db="EMBL/GenBank/DDBJ databases">
        <title>The complete genome of Blastobotrys (Arxula) adeninivorans LS3 - a yeast of biotechnological interest.</title>
        <authorList>
            <person name="Kunze G."/>
            <person name="Gaillardin C."/>
            <person name="Czernicka M."/>
            <person name="Durrens P."/>
            <person name="Martin T."/>
            <person name="Boer E."/>
            <person name="Gabaldon T."/>
            <person name="Cruz J."/>
            <person name="Talla E."/>
            <person name="Marck C."/>
            <person name="Goffeau A."/>
            <person name="Barbe V."/>
            <person name="Baret P."/>
            <person name="Baronian K."/>
            <person name="Beier S."/>
            <person name="Bleykasten C."/>
            <person name="Bode R."/>
            <person name="Casaregola S."/>
            <person name="Despons L."/>
            <person name="Fairhead C."/>
            <person name="Giersberg M."/>
            <person name="Gierski P."/>
            <person name="Hahnel U."/>
            <person name="Hartmann A."/>
            <person name="Jankowska D."/>
            <person name="Jubin C."/>
            <person name="Jung P."/>
            <person name="Lafontaine I."/>
            <person name="Leh-Louis V."/>
            <person name="Lemaire M."/>
            <person name="Marcet-Houben M."/>
            <person name="Mascher M."/>
            <person name="Morel G."/>
            <person name="Richard G.-F."/>
            <person name="Riechen J."/>
            <person name="Sacerdot C."/>
            <person name="Sarkar A."/>
            <person name="Savel G."/>
            <person name="Schacherer J."/>
            <person name="Sherman D."/>
            <person name="Straub M.-L."/>
            <person name="Stein N."/>
            <person name="Thierry A."/>
            <person name="Trautwein-Schult A."/>
            <person name="Westhof E."/>
            <person name="Worch S."/>
            <person name="Dujon B."/>
            <person name="Souciet J.-L."/>
            <person name="Wincker P."/>
            <person name="Scholz U."/>
            <person name="Neuveglise N."/>
        </authorList>
    </citation>
    <scope>NUCLEOTIDE SEQUENCE</scope>
    <source>
        <strain evidence="9">LS3</strain>
    </source>
</reference>
<feature type="region of interest" description="Disordered" evidence="5">
    <location>
        <begin position="386"/>
        <end position="456"/>
    </location>
</feature>
<organism evidence="9">
    <name type="scientific">Blastobotrys adeninivorans</name>
    <name type="common">Yeast</name>
    <name type="synonym">Arxula adeninivorans</name>
    <dbReference type="NCBI Taxonomy" id="409370"/>
    <lineage>
        <taxon>Eukaryota</taxon>
        <taxon>Fungi</taxon>
        <taxon>Dikarya</taxon>
        <taxon>Ascomycota</taxon>
        <taxon>Saccharomycotina</taxon>
        <taxon>Dipodascomycetes</taxon>
        <taxon>Dipodascales</taxon>
        <taxon>Trichomonascaceae</taxon>
        <taxon>Blastobotrys</taxon>
    </lineage>
</organism>
<dbReference type="Pfam" id="PF13639">
    <property type="entry name" value="zf-RING_2"/>
    <property type="match status" value="1"/>
</dbReference>
<feature type="compositionally biased region" description="Low complexity" evidence="5">
    <location>
        <begin position="231"/>
        <end position="257"/>
    </location>
</feature>
<protein>
    <submittedName>
        <fullName evidence="9">ARAD1A17996p</fullName>
    </submittedName>
</protein>
<feature type="transmembrane region" description="Helical" evidence="6">
    <location>
        <begin position="64"/>
        <end position="85"/>
    </location>
</feature>
<keyword evidence="6" id="KW-0472">Membrane</keyword>
<dbReference type="Gene3D" id="3.30.40.10">
    <property type="entry name" value="Zinc/RING finger domain, C3HC4 (zinc finger)"/>
    <property type="match status" value="1"/>
</dbReference>
<dbReference type="InterPro" id="IPR001841">
    <property type="entry name" value="Znf_RING"/>
</dbReference>
<feature type="compositionally biased region" description="Basic and acidic residues" evidence="5">
    <location>
        <begin position="289"/>
        <end position="299"/>
    </location>
</feature>
<dbReference type="PANTHER" id="PTHR14155">
    <property type="entry name" value="RING FINGER DOMAIN-CONTAINING"/>
    <property type="match status" value="1"/>
</dbReference>
<feature type="chain" id="PRO_5001591694" evidence="7">
    <location>
        <begin position="26"/>
        <end position="488"/>
    </location>
</feature>
<keyword evidence="1" id="KW-0479">Metal-binding</keyword>
<dbReference type="CDD" id="cd16454">
    <property type="entry name" value="RING-H2_PA-TM-RING"/>
    <property type="match status" value="1"/>
</dbReference>
<dbReference type="GO" id="GO:0008270">
    <property type="term" value="F:zinc ion binding"/>
    <property type="evidence" value="ECO:0007669"/>
    <property type="project" value="UniProtKB-KW"/>
</dbReference>
<dbReference type="InterPro" id="IPR013083">
    <property type="entry name" value="Znf_RING/FYVE/PHD"/>
</dbReference>
<dbReference type="InterPro" id="IPR053238">
    <property type="entry name" value="RING-H2_zinc_finger"/>
</dbReference>
<feature type="compositionally biased region" description="Low complexity" evidence="5">
    <location>
        <begin position="412"/>
        <end position="452"/>
    </location>
</feature>
<keyword evidence="6" id="KW-1133">Transmembrane helix</keyword>
<name>A0A060SYM0_BLAAD</name>
<feature type="compositionally biased region" description="Basic and acidic residues" evidence="5">
    <location>
        <begin position="392"/>
        <end position="410"/>
    </location>
</feature>
<evidence type="ECO:0000256" key="7">
    <source>
        <dbReference type="SAM" id="SignalP"/>
    </source>
</evidence>
<feature type="compositionally biased region" description="Low complexity" evidence="5">
    <location>
        <begin position="36"/>
        <end position="54"/>
    </location>
</feature>
<dbReference type="EMBL" id="HG937691">
    <property type="protein sequence ID" value="CDP33808.1"/>
    <property type="molecule type" value="Genomic_DNA"/>
</dbReference>
<proteinExistence type="predicted"/>
<accession>A0A060SYM0</accession>
<keyword evidence="7" id="KW-0732">Signal</keyword>
<dbReference type="InterPro" id="IPR011016">
    <property type="entry name" value="Znf_RING-CH"/>
</dbReference>
<dbReference type="AlphaFoldDB" id="A0A060SYM0"/>
<feature type="domain" description="RING-type" evidence="8">
    <location>
        <begin position="337"/>
        <end position="379"/>
    </location>
</feature>
<evidence type="ECO:0000256" key="3">
    <source>
        <dbReference type="ARBA" id="ARBA00022833"/>
    </source>
</evidence>
<dbReference type="PROSITE" id="PS50089">
    <property type="entry name" value="ZF_RING_2"/>
    <property type="match status" value="1"/>
</dbReference>
<dbReference type="SMART" id="SM00184">
    <property type="entry name" value="RING"/>
    <property type="match status" value="1"/>
</dbReference>